<proteinExistence type="predicted"/>
<protein>
    <submittedName>
        <fullName evidence="1">Uncharacterized protein</fullName>
    </submittedName>
</protein>
<name>J9CH90_9ZZZZ</name>
<dbReference type="AlphaFoldDB" id="J9CH90"/>
<organism evidence="1">
    <name type="scientific">gut metagenome</name>
    <dbReference type="NCBI Taxonomy" id="749906"/>
    <lineage>
        <taxon>unclassified sequences</taxon>
        <taxon>metagenomes</taxon>
        <taxon>organismal metagenomes</taxon>
    </lineage>
</organism>
<gene>
    <name evidence="1" type="ORF">EVA_12453</name>
</gene>
<evidence type="ECO:0000313" key="1">
    <source>
        <dbReference type="EMBL" id="EJW99440.1"/>
    </source>
</evidence>
<sequence>MSLPGSSASRNRSCATIRLALTSFTSSPRKMILSFRSLE</sequence>
<comment type="caution">
    <text evidence="1">The sequence shown here is derived from an EMBL/GenBank/DDBJ whole genome shotgun (WGS) entry which is preliminary data.</text>
</comment>
<dbReference type="EMBL" id="AMCI01003802">
    <property type="protein sequence ID" value="EJW99440.1"/>
    <property type="molecule type" value="Genomic_DNA"/>
</dbReference>
<reference evidence="1" key="1">
    <citation type="journal article" date="2012" name="PLoS ONE">
        <title>Gene sets for utilization of primary and secondary nutrition supplies in the distal gut of endangered iberian lynx.</title>
        <authorList>
            <person name="Alcaide M."/>
            <person name="Messina E."/>
            <person name="Richter M."/>
            <person name="Bargiela R."/>
            <person name="Peplies J."/>
            <person name="Huws S.A."/>
            <person name="Newbold C.J."/>
            <person name="Golyshin P.N."/>
            <person name="Simon M.A."/>
            <person name="Lopez G."/>
            <person name="Yakimov M.M."/>
            <person name="Ferrer M."/>
        </authorList>
    </citation>
    <scope>NUCLEOTIDE SEQUENCE</scope>
</reference>
<accession>J9CH90</accession>